<evidence type="ECO:0000313" key="2">
    <source>
        <dbReference type="EMBL" id="KAK8056975.1"/>
    </source>
</evidence>
<accession>A0ABR1UFY1</accession>
<dbReference type="Proteomes" id="UP001444661">
    <property type="component" value="Unassembled WGS sequence"/>
</dbReference>
<comment type="caution">
    <text evidence="2">The sequence shown here is derived from an EMBL/GenBank/DDBJ whole genome shotgun (WGS) entry which is preliminary data.</text>
</comment>
<evidence type="ECO:0000313" key="3">
    <source>
        <dbReference type="Proteomes" id="UP001444661"/>
    </source>
</evidence>
<proteinExistence type="predicted"/>
<evidence type="ECO:0008006" key="4">
    <source>
        <dbReference type="Google" id="ProtNLM"/>
    </source>
</evidence>
<sequence>MLLSVAFVGLMASTVASTPLKYKIPASMKVSADCTMPSEYTVSDFSAFTDRSNQTTVSFVYVDKDTGINTRCERNQTSKPHNTNPSLASRYACDDANVEFIYQTTGVAGLTVIEAACPESGSSAFEASSLVPFNQTCGSTSKRRNCTSNPSDITNEFTSLEPRPAGAKAHVSVF</sequence>
<reference evidence="2 3" key="1">
    <citation type="submission" date="2023-01" db="EMBL/GenBank/DDBJ databases">
        <title>Analysis of 21 Apiospora genomes using comparative genomics revels a genus with tremendous synthesis potential of carbohydrate active enzymes and secondary metabolites.</title>
        <authorList>
            <person name="Sorensen T."/>
        </authorList>
    </citation>
    <scope>NUCLEOTIDE SEQUENCE [LARGE SCALE GENOMIC DNA]</scope>
    <source>
        <strain evidence="2 3">CBS 33761</strain>
    </source>
</reference>
<protein>
    <recommendedName>
        <fullName evidence="4">AA1-like domain-containing protein</fullName>
    </recommendedName>
</protein>
<evidence type="ECO:0000256" key="1">
    <source>
        <dbReference type="SAM" id="SignalP"/>
    </source>
</evidence>
<gene>
    <name evidence="2" type="ORF">PG993_002202</name>
</gene>
<keyword evidence="1" id="KW-0732">Signal</keyword>
<name>A0ABR1UFY1_9PEZI</name>
<feature type="chain" id="PRO_5045440060" description="AA1-like domain-containing protein" evidence="1">
    <location>
        <begin position="18"/>
        <end position="174"/>
    </location>
</feature>
<keyword evidence="3" id="KW-1185">Reference proteome</keyword>
<dbReference type="EMBL" id="JAQQWK010000001">
    <property type="protein sequence ID" value="KAK8056975.1"/>
    <property type="molecule type" value="Genomic_DNA"/>
</dbReference>
<organism evidence="2 3">
    <name type="scientific">Apiospora rasikravindrae</name>
    <dbReference type="NCBI Taxonomy" id="990691"/>
    <lineage>
        <taxon>Eukaryota</taxon>
        <taxon>Fungi</taxon>
        <taxon>Dikarya</taxon>
        <taxon>Ascomycota</taxon>
        <taxon>Pezizomycotina</taxon>
        <taxon>Sordariomycetes</taxon>
        <taxon>Xylariomycetidae</taxon>
        <taxon>Amphisphaeriales</taxon>
        <taxon>Apiosporaceae</taxon>
        <taxon>Apiospora</taxon>
    </lineage>
</organism>
<feature type="signal peptide" evidence="1">
    <location>
        <begin position="1"/>
        <end position="17"/>
    </location>
</feature>